<evidence type="ECO:0000256" key="1">
    <source>
        <dbReference type="ARBA" id="ARBA00023239"/>
    </source>
</evidence>
<gene>
    <name evidence="3" type="ORF">SAMN05421720_105170</name>
</gene>
<dbReference type="EMBL" id="FNAP01000005">
    <property type="protein sequence ID" value="SDE30369.1"/>
    <property type="molecule type" value="Genomic_DNA"/>
</dbReference>
<evidence type="ECO:0000313" key="3">
    <source>
        <dbReference type="EMBL" id="SDE30369.1"/>
    </source>
</evidence>
<dbReference type="CDD" id="cd03449">
    <property type="entry name" value="R_hydratase"/>
    <property type="match status" value="1"/>
</dbReference>
<dbReference type="OrthoDB" id="9800237at2"/>
<dbReference type="InterPro" id="IPR050965">
    <property type="entry name" value="UPF0336/Enoyl-CoA_hydratase"/>
</dbReference>
<sequence>MEGIVHTYFEDLAVGQSASLGKTISEADILMFAGVSGDTNPAHMDEEYAAGTMFKGRIAHGMLSAAIISALFGTKFPGPGCIYVSQSLRFKAPVRIGDTVRARVEVTELMPDKKFAVLKTTATVRDKVVVDGEATLMVPSRG</sequence>
<protein>
    <submittedName>
        <fullName evidence="3">3-hydroxybutyryl-CoA dehydratase</fullName>
    </submittedName>
</protein>
<keyword evidence="4" id="KW-1185">Reference proteome</keyword>
<evidence type="ECO:0000259" key="2">
    <source>
        <dbReference type="Pfam" id="PF01575"/>
    </source>
</evidence>
<dbReference type="AlphaFoldDB" id="A0A1G7BTI3"/>
<feature type="domain" description="MaoC-like" evidence="2">
    <location>
        <begin position="19"/>
        <end position="124"/>
    </location>
</feature>
<keyword evidence="1" id="KW-0456">Lyase</keyword>
<dbReference type="Pfam" id="PF01575">
    <property type="entry name" value="MaoC_dehydratas"/>
    <property type="match status" value="1"/>
</dbReference>
<evidence type="ECO:0000313" key="4">
    <source>
        <dbReference type="Proteomes" id="UP000199412"/>
    </source>
</evidence>
<proteinExistence type="predicted"/>
<name>A0A1G7BTI3_9PROT</name>
<dbReference type="RefSeq" id="WP_092785226.1">
    <property type="nucleotide sequence ID" value="NZ_FNAP01000005.1"/>
</dbReference>
<dbReference type="Gene3D" id="3.10.129.10">
    <property type="entry name" value="Hotdog Thioesterase"/>
    <property type="match status" value="1"/>
</dbReference>
<dbReference type="STRING" id="69960.SAMN05421720_105170"/>
<dbReference type="PANTHER" id="PTHR43437">
    <property type="entry name" value="HYDROXYACYL-THIOESTER DEHYDRATASE TYPE 2, MITOCHONDRIAL-RELATED"/>
    <property type="match status" value="1"/>
</dbReference>
<dbReference type="GO" id="GO:0019171">
    <property type="term" value="F:(3R)-hydroxyacyl-[acyl-carrier-protein] dehydratase activity"/>
    <property type="evidence" value="ECO:0007669"/>
    <property type="project" value="TreeGrafter"/>
</dbReference>
<dbReference type="GO" id="GO:0006633">
    <property type="term" value="P:fatty acid biosynthetic process"/>
    <property type="evidence" value="ECO:0007669"/>
    <property type="project" value="TreeGrafter"/>
</dbReference>
<reference evidence="3 4" key="1">
    <citation type="submission" date="2016-10" db="EMBL/GenBank/DDBJ databases">
        <authorList>
            <person name="de Groot N.N."/>
        </authorList>
    </citation>
    <scope>NUCLEOTIDE SEQUENCE [LARGE SCALE GENOMIC DNA]</scope>
    <source>
        <strain evidence="3 4">ATCC 700224</strain>
    </source>
</reference>
<accession>A0A1G7BTI3</accession>
<dbReference type="FunFam" id="3.10.129.10:FF:000042">
    <property type="entry name" value="MaoC domain protein dehydratase"/>
    <property type="match status" value="1"/>
</dbReference>
<dbReference type="InterPro" id="IPR029069">
    <property type="entry name" value="HotDog_dom_sf"/>
</dbReference>
<dbReference type="PANTHER" id="PTHR43437:SF3">
    <property type="entry name" value="HYDROXYACYL-THIOESTER DEHYDRATASE TYPE 2, MITOCHONDRIAL"/>
    <property type="match status" value="1"/>
</dbReference>
<dbReference type="SUPFAM" id="SSF54637">
    <property type="entry name" value="Thioesterase/thiol ester dehydrase-isomerase"/>
    <property type="match status" value="1"/>
</dbReference>
<organism evidence="3 4">
    <name type="scientific">Rhodospira trueperi</name>
    <dbReference type="NCBI Taxonomy" id="69960"/>
    <lineage>
        <taxon>Bacteria</taxon>
        <taxon>Pseudomonadati</taxon>
        <taxon>Pseudomonadota</taxon>
        <taxon>Alphaproteobacteria</taxon>
        <taxon>Rhodospirillales</taxon>
        <taxon>Rhodospirillaceae</taxon>
        <taxon>Rhodospira</taxon>
    </lineage>
</organism>
<dbReference type="InterPro" id="IPR002539">
    <property type="entry name" value="MaoC-like_dom"/>
</dbReference>
<dbReference type="Proteomes" id="UP000199412">
    <property type="component" value="Unassembled WGS sequence"/>
</dbReference>